<evidence type="ECO:0000313" key="8">
    <source>
        <dbReference type="EMBL" id="MXV13913.1"/>
    </source>
</evidence>
<keyword evidence="2 4" id="KW-0238">DNA-binding</keyword>
<reference evidence="8 9" key="1">
    <citation type="submission" date="2019-11" db="EMBL/GenBank/DDBJ databases">
        <title>Pedobacter sp. HMF7056 Genome sequencing and assembly.</title>
        <authorList>
            <person name="Kang H."/>
            <person name="Kim H."/>
            <person name="Joh K."/>
        </authorList>
    </citation>
    <scope>NUCLEOTIDE SEQUENCE [LARGE SCALE GENOMIC DNA]</scope>
    <source>
        <strain evidence="8 9">HMF7056</strain>
    </source>
</reference>
<proteinExistence type="predicted"/>
<dbReference type="PROSITE" id="PS51900">
    <property type="entry name" value="CB"/>
    <property type="match status" value="1"/>
</dbReference>
<evidence type="ECO:0000259" key="5">
    <source>
        <dbReference type="PROSITE" id="PS51898"/>
    </source>
</evidence>
<dbReference type="InterPro" id="IPR011010">
    <property type="entry name" value="DNA_brk_join_enz"/>
</dbReference>
<dbReference type="Pfam" id="PF00589">
    <property type="entry name" value="Phage_integrase"/>
    <property type="match status" value="1"/>
</dbReference>
<feature type="domain" description="Tyr recombinase" evidence="5">
    <location>
        <begin position="98"/>
        <end position="282"/>
    </location>
</feature>
<dbReference type="RefSeq" id="WP_160904929.1">
    <property type="nucleotide sequence ID" value="NZ_WVHS01000001.1"/>
</dbReference>
<protein>
    <submittedName>
        <fullName evidence="8">Tyrosine-type recombinase/integrase</fullName>
    </submittedName>
</protein>
<keyword evidence="9" id="KW-1185">Reference proteome</keyword>
<evidence type="ECO:0000256" key="3">
    <source>
        <dbReference type="ARBA" id="ARBA00023172"/>
    </source>
</evidence>
<sequence length="288" mass="32919">MNELHDYLSERYAAPTARLYAREIEIYRSNCPGADQAGFKEVMTYIGRLRKRYPNAGTVRRILCSLKAYYQYLTLAGKRTDNPAVSVRLRDPISTDIQLQDLLTPDELGQLLHKEERYTLLATRNKVLMGLLIHQALQPRELEDLRTEDIDLEAGTVRVRAQANTNGRTLSLRAAQVLLMLNYLQVIRKQLLDGRQSDRFLVGLRGGHLLAADIIKHVTSHYGSLFHPRKVSCRTIRASVITNLLKAEKELRAVQVFAGHRKISATEKYRQDQVQALHSIIQARHPMK</sequence>
<dbReference type="InterPro" id="IPR050090">
    <property type="entry name" value="Tyrosine_recombinase_XerCD"/>
</dbReference>
<dbReference type="GO" id="GO:0015074">
    <property type="term" value="P:DNA integration"/>
    <property type="evidence" value="ECO:0007669"/>
    <property type="project" value="UniProtKB-KW"/>
</dbReference>
<dbReference type="PROSITE" id="PS51898">
    <property type="entry name" value="TYR_RECOMBINASE"/>
    <property type="match status" value="1"/>
</dbReference>
<dbReference type="Gene3D" id="1.10.150.130">
    <property type="match status" value="1"/>
</dbReference>
<accession>A0A7K1XSC1</accession>
<keyword evidence="1" id="KW-0229">DNA integration</keyword>
<dbReference type="InterPro" id="IPR044068">
    <property type="entry name" value="CB"/>
</dbReference>
<dbReference type="EMBL" id="WVHS01000001">
    <property type="protein sequence ID" value="MXV13905.1"/>
    <property type="molecule type" value="Genomic_DNA"/>
</dbReference>
<evidence type="ECO:0000256" key="4">
    <source>
        <dbReference type="PROSITE-ProRule" id="PRU01248"/>
    </source>
</evidence>
<feature type="domain" description="Core-binding (CB)" evidence="6">
    <location>
        <begin position="1"/>
        <end position="74"/>
    </location>
</feature>
<evidence type="ECO:0000256" key="1">
    <source>
        <dbReference type="ARBA" id="ARBA00022908"/>
    </source>
</evidence>
<dbReference type="AlphaFoldDB" id="A0A7K1XSC1"/>
<dbReference type="SUPFAM" id="SSF56349">
    <property type="entry name" value="DNA breaking-rejoining enzymes"/>
    <property type="match status" value="1"/>
</dbReference>
<dbReference type="InterPro" id="IPR002104">
    <property type="entry name" value="Integrase_catalytic"/>
</dbReference>
<keyword evidence="3" id="KW-0233">DNA recombination</keyword>
<dbReference type="Gene3D" id="1.10.443.10">
    <property type="entry name" value="Intergrase catalytic core"/>
    <property type="match status" value="1"/>
</dbReference>
<evidence type="ECO:0000313" key="9">
    <source>
        <dbReference type="Proteomes" id="UP000451233"/>
    </source>
</evidence>
<dbReference type="InterPro" id="IPR013762">
    <property type="entry name" value="Integrase-like_cat_sf"/>
</dbReference>
<dbReference type="GO" id="GO:0003677">
    <property type="term" value="F:DNA binding"/>
    <property type="evidence" value="ECO:0007669"/>
    <property type="project" value="UniProtKB-UniRule"/>
</dbReference>
<dbReference type="EMBL" id="WVHS01000001">
    <property type="protein sequence ID" value="MXV13913.1"/>
    <property type="molecule type" value="Genomic_DNA"/>
</dbReference>
<dbReference type="CDD" id="cd00397">
    <property type="entry name" value="DNA_BRE_C"/>
    <property type="match status" value="1"/>
</dbReference>
<comment type="caution">
    <text evidence="8">The sequence shown here is derived from an EMBL/GenBank/DDBJ whole genome shotgun (WGS) entry which is preliminary data.</text>
</comment>
<evidence type="ECO:0000313" key="7">
    <source>
        <dbReference type="EMBL" id="MXV13905.1"/>
    </source>
</evidence>
<name>A0A7K1XSC1_9SPHI</name>
<evidence type="ECO:0000256" key="2">
    <source>
        <dbReference type="ARBA" id="ARBA00023125"/>
    </source>
</evidence>
<gene>
    <name evidence="7" type="ORF">GS398_01215</name>
    <name evidence="8" type="ORF">GS398_01255</name>
</gene>
<dbReference type="GO" id="GO:0006310">
    <property type="term" value="P:DNA recombination"/>
    <property type="evidence" value="ECO:0007669"/>
    <property type="project" value="UniProtKB-KW"/>
</dbReference>
<dbReference type="PANTHER" id="PTHR30349">
    <property type="entry name" value="PHAGE INTEGRASE-RELATED"/>
    <property type="match status" value="1"/>
</dbReference>
<evidence type="ECO:0000259" key="6">
    <source>
        <dbReference type="PROSITE" id="PS51900"/>
    </source>
</evidence>
<dbReference type="InterPro" id="IPR010998">
    <property type="entry name" value="Integrase_recombinase_N"/>
</dbReference>
<dbReference type="Proteomes" id="UP000451233">
    <property type="component" value="Unassembled WGS sequence"/>
</dbReference>
<organism evidence="8 9">
    <name type="scientific">Hufsiella ginkgonis</name>
    <dbReference type="NCBI Taxonomy" id="2695274"/>
    <lineage>
        <taxon>Bacteria</taxon>
        <taxon>Pseudomonadati</taxon>
        <taxon>Bacteroidota</taxon>
        <taxon>Sphingobacteriia</taxon>
        <taxon>Sphingobacteriales</taxon>
        <taxon>Sphingobacteriaceae</taxon>
        <taxon>Hufsiella</taxon>
    </lineage>
</organism>